<evidence type="ECO:0000256" key="8">
    <source>
        <dbReference type="PIRSR" id="PIRSR602324-1"/>
    </source>
</evidence>
<evidence type="ECO:0000256" key="7">
    <source>
        <dbReference type="ARBA" id="ARBA00031244"/>
    </source>
</evidence>
<evidence type="ECO:0000256" key="4">
    <source>
        <dbReference type="ARBA" id="ARBA00022723"/>
    </source>
</evidence>
<dbReference type="PANTHER" id="PTHR35008">
    <property type="entry name" value="BLL4482 PROTEIN-RELATED"/>
    <property type="match status" value="1"/>
</dbReference>
<evidence type="ECO:0000256" key="1">
    <source>
        <dbReference type="ARBA" id="ARBA00021020"/>
    </source>
</evidence>
<dbReference type="PROSITE" id="PS51007">
    <property type="entry name" value="CYTC"/>
    <property type="match status" value="2"/>
</dbReference>
<evidence type="ECO:0000259" key="10">
    <source>
        <dbReference type="PROSITE" id="PS51007"/>
    </source>
</evidence>
<dbReference type="PANTHER" id="PTHR35008:SF8">
    <property type="entry name" value="ALCOHOL DEHYDROGENASE CYTOCHROME C SUBUNIT"/>
    <property type="match status" value="1"/>
</dbReference>
<sequence>MFKLPKLEWRALIAATAVTTVASVLTACDTEAPLNSVSSPWQSSYESVGRSATPAEIASWDIDVRPDFTGLPAGSGSVEDGESLWMERCASCHGDFADSNKFFSPLVSGNITEADIAAGHVASLNDSTRVRTTLMKVATVSTLWDYINRAMPWNAPKTLSSDEVYSLVAYLLSLAYIVDYDFVLSNENIAEVQALLPNRNGMTQEHGLWKVDGLADVNNTDCMNNCEQAVKVESFIPDFARNAHGNLQQQMRVFDPFQGIDTTQSKGAAPSTSAQVIAEPKAQAANPALDLLNDNGCMGCHQLDSKLVGPAFSDVTEKYIDHPDATAYLARKIREGGSGVWGGFMPPMPQLSQEQAEQIAQWLVNK</sequence>
<dbReference type="EMBL" id="JACXLD010000016">
    <property type="protein sequence ID" value="MBD2860228.1"/>
    <property type="molecule type" value="Genomic_DNA"/>
</dbReference>
<dbReference type="Pfam" id="PF13442">
    <property type="entry name" value="Cytochrome_CBB3"/>
    <property type="match status" value="1"/>
</dbReference>
<feature type="domain" description="Cytochrome c" evidence="10">
    <location>
        <begin position="76"/>
        <end position="175"/>
    </location>
</feature>
<proteinExistence type="predicted"/>
<gene>
    <name evidence="11" type="ORF">IB286_14600</name>
</gene>
<evidence type="ECO:0000256" key="5">
    <source>
        <dbReference type="ARBA" id="ARBA00022982"/>
    </source>
</evidence>
<dbReference type="InterPro" id="IPR009056">
    <property type="entry name" value="Cyt_c-like_dom"/>
</dbReference>
<evidence type="ECO:0000256" key="3">
    <source>
        <dbReference type="ARBA" id="ARBA00022617"/>
    </source>
</evidence>
<dbReference type="InterPro" id="IPR036909">
    <property type="entry name" value="Cyt_c-like_dom_sf"/>
</dbReference>
<keyword evidence="5" id="KW-0249">Electron transport</keyword>
<feature type="signal peptide" evidence="9">
    <location>
        <begin position="1"/>
        <end position="27"/>
    </location>
</feature>
<evidence type="ECO:0000313" key="11">
    <source>
        <dbReference type="EMBL" id="MBD2860228.1"/>
    </source>
</evidence>
<comment type="PTM">
    <text evidence="8">Binds 1 heme c group covalently per subunit.</text>
</comment>
<feature type="chain" id="PRO_5037931716" description="Cytochrome c-551" evidence="9">
    <location>
        <begin position="28"/>
        <end position="366"/>
    </location>
</feature>
<comment type="caution">
    <text evidence="11">The sequence shown here is derived from an EMBL/GenBank/DDBJ whole genome shotgun (WGS) entry which is preliminary data.</text>
</comment>
<organism evidence="11 12">
    <name type="scientific">Spongiibacter pelagi</name>
    <dbReference type="NCBI Taxonomy" id="2760804"/>
    <lineage>
        <taxon>Bacteria</taxon>
        <taxon>Pseudomonadati</taxon>
        <taxon>Pseudomonadota</taxon>
        <taxon>Gammaproteobacteria</taxon>
        <taxon>Cellvibrionales</taxon>
        <taxon>Spongiibacteraceae</taxon>
        <taxon>Spongiibacter</taxon>
    </lineage>
</organism>
<evidence type="ECO:0000313" key="12">
    <source>
        <dbReference type="Proteomes" id="UP000610558"/>
    </source>
</evidence>
<dbReference type="SUPFAM" id="SSF46626">
    <property type="entry name" value="Cytochrome c"/>
    <property type="match status" value="2"/>
</dbReference>
<keyword evidence="4 8" id="KW-0479">Metal-binding</keyword>
<keyword evidence="3 8" id="KW-0349">Heme</keyword>
<keyword evidence="2" id="KW-0813">Transport</keyword>
<reference evidence="11" key="1">
    <citation type="submission" date="2020-09" db="EMBL/GenBank/DDBJ databases">
        <authorList>
            <person name="Yoon J.-W."/>
        </authorList>
    </citation>
    <scope>NUCLEOTIDE SEQUENCE</scope>
    <source>
        <strain evidence="11">KMU-158</strain>
    </source>
</reference>
<evidence type="ECO:0000256" key="9">
    <source>
        <dbReference type="SAM" id="SignalP"/>
    </source>
</evidence>
<feature type="binding site" description="covalent" evidence="8">
    <location>
        <position position="297"/>
    </location>
    <ligand>
        <name>heme c</name>
        <dbReference type="ChEBI" id="CHEBI:61717"/>
    </ligand>
</feature>
<protein>
    <recommendedName>
        <fullName evidence="1">Cytochrome c-551</fullName>
    </recommendedName>
    <alternativeName>
        <fullName evidence="7">Cytochrome c551</fullName>
    </alternativeName>
</protein>
<dbReference type="Proteomes" id="UP000610558">
    <property type="component" value="Unassembled WGS sequence"/>
</dbReference>
<dbReference type="PROSITE" id="PS51257">
    <property type="entry name" value="PROKAR_LIPOPROTEIN"/>
    <property type="match status" value="1"/>
</dbReference>
<dbReference type="PRINTS" id="PR00606">
    <property type="entry name" value="CYTCHROMECID"/>
</dbReference>
<feature type="binding site" description="covalent" evidence="8">
    <location>
        <position position="301"/>
    </location>
    <ligand>
        <name>heme c</name>
        <dbReference type="ChEBI" id="CHEBI:61717"/>
    </ligand>
</feature>
<dbReference type="GO" id="GO:0020037">
    <property type="term" value="F:heme binding"/>
    <property type="evidence" value="ECO:0007669"/>
    <property type="project" value="InterPro"/>
</dbReference>
<feature type="binding site" description="covalent" evidence="8">
    <location>
        <position position="345"/>
    </location>
    <ligand>
        <name>heme c</name>
        <dbReference type="ChEBI" id="CHEBI:61717"/>
    </ligand>
</feature>
<dbReference type="GO" id="GO:0009055">
    <property type="term" value="F:electron transfer activity"/>
    <property type="evidence" value="ECO:0007669"/>
    <property type="project" value="InterPro"/>
</dbReference>
<dbReference type="AlphaFoldDB" id="A0A927C4X7"/>
<dbReference type="GO" id="GO:0005506">
    <property type="term" value="F:iron ion binding"/>
    <property type="evidence" value="ECO:0007669"/>
    <property type="project" value="InterPro"/>
</dbReference>
<keyword evidence="9" id="KW-0732">Signal</keyword>
<feature type="domain" description="Cytochrome c" evidence="10">
    <location>
        <begin position="283"/>
        <end position="366"/>
    </location>
</feature>
<evidence type="ECO:0000256" key="2">
    <source>
        <dbReference type="ARBA" id="ARBA00022448"/>
    </source>
</evidence>
<keyword evidence="12" id="KW-1185">Reference proteome</keyword>
<accession>A0A927C4X7</accession>
<dbReference type="RefSeq" id="WP_190766825.1">
    <property type="nucleotide sequence ID" value="NZ_JACXLD010000016.1"/>
</dbReference>
<evidence type="ECO:0000256" key="6">
    <source>
        <dbReference type="ARBA" id="ARBA00023004"/>
    </source>
</evidence>
<keyword evidence="6 8" id="KW-0408">Iron</keyword>
<dbReference type="InterPro" id="IPR051459">
    <property type="entry name" value="Cytochrome_c-type_DH"/>
</dbReference>
<name>A0A927C4X7_9GAMM</name>
<dbReference type="Pfam" id="PF00034">
    <property type="entry name" value="Cytochrom_C"/>
    <property type="match status" value="1"/>
</dbReference>
<dbReference type="InterPro" id="IPR002324">
    <property type="entry name" value="Cyt_c_ID"/>
</dbReference>
<dbReference type="Gene3D" id="1.10.760.10">
    <property type="entry name" value="Cytochrome c-like domain"/>
    <property type="match status" value="2"/>
</dbReference>